<proteinExistence type="predicted"/>
<dbReference type="EMBL" id="JACVDA010000015">
    <property type="protein sequence ID" value="MBK1468859.1"/>
    <property type="molecule type" value="Genomic_DNA"/>
</dbReference>
<comment type="caution">
    <text evidence="7">The sequence shown here is derived from an EMBL/GenBank/DDBJ whole genome shotgun (WGS) entry which is preliminary data.</text>
</comment>
<dbReference type="SUPFAM" id="SSF51395">
    <property type="entry name" value="FMN-linked oxidoreductases"/>
    <property type="match status" value="1"/>
</dbReference>
<evidence type="ECO:0000259" key="6">
    <source>
        <dbReference type="Pfam" id="PF00724"/>
    </source>
</evidence>
<evidence type="ECO:0000256" key="2">
    <source>
        <dbReference type="ARBA" id="ARBA00022630"/>
    </source>
</evidence>
<dbReference type="Gene3D" id="3.20.20.70">
    <property type="entry name" value="Aldolase class I"/>
    <property type="match status" value="1"/>
</dbReference>
<sequence length="338" mass="37848">MSKLLSPMKIGRNIFKNRVVMAPMCMFHSKTVDGVLTKEHFDHYVARALGGVSGIIVEATMVNPTGGIRKVDLGLYNEIQMKAFKELVDRVHGYDCKIGIQLSHAGRKADSSYEEIIAPSPISFSNEKAPRELTKEEIKSLQTDFVNSVKLAKESGFDFVEIHGAHGYLISQFLSPLSNQRTDEYGGSVENRYRFLKEILNELKNIDIDIHLRISANEYDENGNSLDDIIKILQFAKKDGVVFNSISSGGLVPSSPLVYPGYQAELSREIKKCGLVVSAVGLLEDYGLCEYLLQSNACDMIYQGRALLKNPNWVYCAGAYFKENDKIEYPLYSYSVIK</sequence>
<dbReference type="PANTHER" id="PTHR43303">
    <property type="entry name" value="NADPH DEHYDROGENASE C23G7.10C-RELATED"/>
    <property type="match status" value="1"/>
</dbReference>
<protein>
    <submittedName>
        <fullName evidence="7">NADPH dehydrogenase</fullName>
    </submittedName>
</protein>
<comment type="cofactor">
    <cofactor evidence="1">
        <name>FMN</name>
        <dbReference type="ChEBI" id="CHEBI:58210"/>
    </cofactor>
</comment>
<dbReference type="Pfam" id="PF00724">
    <property type="entry name" value="Oxidored_FMN"/>
    <property type="match status" value="1"/>
</dbReference>
<evidence type="ECO:0000313" key="7">
    <source>
        <dbReference type="EMBL" id="MBK1468859.1"/>
    </source>
</evidence>
<keyword evidence="3" id="KW-0288">FMN</keyword>
<feature type="domain" description="NADH:flavin oxidoreductase/NADH oxidase N-terminal" evidence="6">
    <location>
        <begin position="3"/>
        <end position="314"/>
    </location>
</feature>
<keyword evidence="4" id="KW-0521">NADP</keyword>
<gene>
    <name evidence="7" type="ORF">IBJ83_05960</name>
</gene>
<evidence type="ECO:0000256" key="3">
    <source>
        <dbReference type="ARBA" id="ARBA00022643"/>
    </source>
</evidence>
<keyword evidence="8" id="KW-1185">Reference proteome</keyword>
<dbReference type="Proteomes" id="UP000823123">
    <property type="component" value="Unassembled WGS sequence"/>
</dbReference>
<evidence type="ECO:0000256" key="5">
    <source>
        <dbReference type="ARBA" id="ARBA00023002"/>
    </source>
</evidence>
<organism evidence="7 8">
    <name type="scientific">Parvimonas parva</name>
    <dbReference type="NCBI Taxonomy" id="2769485"/>
    <lineage>
        <taxon>Bacteria</taxon>
        <taxon>Bacillati</taxon>
        <taxon>Bacillota</taxon>
        <taxon>Tissierellia</taxon>
        <taxon>Tissierellales</taxon>
        <taxon>Peptoniphilaceae</taxon>
        <taxon>Parvimonas</taxon>
    </lineage>
</organism>
<evidence type="ECO:0000256" key="1">
    <source>
        <dbReference type="ARBA" id="ARBA00001917"/>
    </source>
</evidence>
<dbReference type="PANTHER" id="PTHR43303:SF4">
    <property type="entry name" value="NADPH DEHYDROGENASE C23G7.10C-RELATED"/>
    <property type="match status" value="1"/>
</dbReference>
<dbReference type="RefSeq" id="WP_201275752.1">
    <property type="nucleotide sequence ID" value="NZ_JACVDA010000015.1"/>
</dbReference>
<keyword evidence="5" id="KW-0560">Oxidoreductase</keyword>
<evidence type="ECO:0000256" key="4">
    <source>
        <dbReference type="ARBA" id="ARBA00022857"/>
    </source>
</evidence>
<evidence type="ECO:0000313" key="8">
    <source>
        <dbReference type="Proteomes" id="UP000823123"/>
    </source>
</evidence>
<reference evidence="7 8" key="1">
    <citation type="submission" date="2020-09" db="EMBL/GenBank/DDBJ databases">
        <title>Parvimonas S3374 sp. nov.</title>
        <authorList>
            <person name="Buhl M."/>
        </authorList>
    </citation>
    <scope>NUCLEOTIDE SEQUENCE [LARGE SCALE GENOMIC DNA]</scope>
    <source>
        <strain evidence="7 8">S3374</strain>
    </source>
</reference>
<dbReference type="InterPro" id="IPR044152">
    <property type="entry name" value="YqjM-like"/>
</dbReference>
<dbReference type="InterPro" id="IPR001155">
    <property type="entry name" value="OxRdtase_FMN_N"/>
</dbReference>
<dbReference type="InterPro" id="IPR013785">
    <property type="entry name" value="Aldolase_TIM"/>
</dbReference>
<keyword evidence="2" id="KW-0285">Flavoprotein</keyword>
<accession>A0ABS1CAD9</accession>
<name>A0ABS1CAD9_9FIRM</name>